<dbReference type="OMA" id="DELCKCE"/>
<evidence type="ECO:0000313" key="2">
    <source>
        <dbReference type="Proteomes" id="UP000219338"/>
    </source>
</evidence>
<reference evidence="2" key="1">
    <citation type="journal article" date="2017" name="Nat. Ecol. Evol.">
        <title>Genome expansion and lineage-specific genetic innovations in the forest pathogenic fungi Armillaria.</title>
        <authorList>
            <person name="Sipos G."/>
            <person name="Prasanna A.N."/>
            <person name="Walter M.C."/>
            <person name="O'Connor E."/>
            <person name="Balint B."/>
            <person name="Krizsan K."/>
            <person name="Kiss B."/>
            <person name="Hess J."/>
            <person name="Varga T."/>
            <person name="Slot J."/>
            <person name="Riley R."/>
            <person name="Boka B."/>
            <person name="Rigling D."/>
            <person name="Barry K."/>
            <person name="Lee J."/>
            <person name="Mihaltcheva S."/>
            <person name="LaButti K."/>
            <person name="Lipzen A."/>
            <person name="Waldron R."/>
            <person name="Moloney N.M."/>
            <person name="Sperisen C."/>
            <person name="Kredics L."/>
            <person name="Vagvoelgyi C."/>
            <person name="Patrignani A."/>
            <person name="Fitzpatrick D."/>
            <person name="Nagy I."/>
            <person name="Doyle S."/>
            <person name="Anderson J.B."/>
            <person name="Grigoriev I.V."/>
            <person name="Gueldener U."/>
            <person name="Muensterkoetter M."/>
            <person name="Nagy L.G."/>
        </authorList>
    </citation>
    <scope>NUCLEOTIDE SEQUENCE [LARGE SCALE GENOMIC DNA]</scope>
    <source>
        <strain evidence="2">C18/9</strain>
    </source>
</reference>
<accession>A0A284R6V4</accession>
<dbReference type="OrthoDB" id="5418601at2759"/>
<dbReference type="EMBL" id="FUEG01000005">
    <property type="protein sequence ID" value="SJL04419.1"/>
    <property type="molecule type" value="Genomic_DNA"/>
</dbReference>
<sequence length="571" mass="65360">MTAYSHLTIEAWFTGPSKELGNDDGYARLSEVTISAQTEIGQVEEIVVPLQRSYTGREPVISASLADTPCTTLGIQGLLDGLNATLGTTYSLNSPSLPSLLKACIGNDWDFGTVYGYLRLVWYTNNWRTIPDELCKCEEQDREKRRRAMDGNHIVDPSIYPRHVWDLYSNRVVPQWVPSVWPDPISHAWVDEKDRMDVWTPINRHEWPVPIPKDANLNLIRIELLNLGLEYVWLDVLCLRQRGGPREDLRVEEWMLDVPTIGRVYYMEDIVHCYLSGLGRPLSVKPGYFDSDRCWFNRAWTLQEVGTQRKICGDTPDGPLHAKPIDEDGNYETEILTRFHKRLQSLSGIMMRSPETIDIFKMLVEMRDRVSSNPVDKVAGMAFLLWPMSIPAYYENQSLEDAWSALVNATSEQVRASLFFLYPEPGNAGTKWRPSWDQLMTKPLPRCGSTSCKSRVYRDTRANNDQCRARCIEKGFVRGLAGRGTPGEDHQHGELLVEDADGITRTFKIIANPRYPIPEDTYTLVKDVRSERWVVGRRLQEKSFEKMSLFEIKNTGKLSILSKMYSLNILV</sequence>
<proteinExistence type="predicted"/>
<keyword evidence="2" id="KW-1185">Reference proteome</keyword>
<evidence type="ECO:0000313" key="1">
    <source>
        <dbReference type="EMBL" id="SJL04419.1"/>
    </source>
</evidence>
<protein>
    <recommendedName>
        <fullName evidence="3">Heterokaryon incompatibility domain-containing protein</fullName>
    </recommendedName>
</protein>
<gene>
    <name evidence="1" type="ORF">ARMOST_07785</name>
</gene>
<evidence type="ECO:0008006" key="3">
    <source>
        <dbReference type="Google" id="ProtNLM"/>
    </source>
</evidence>
<dbReference type="AlphaFoldDB" id="A0A284R6V4"/>
<organism evidence="1 2">
    <name type="scientific">Armillaria ostoyae</name>
    <name type="common">Armillaria root rot fungus</name>
    <dbReference type="NCBI Taxonomy" id="47428"/>
    <lineage>
        <taxon>Eukaryota</taxon>
        <taxon>Fungi</taxon>
        <taxon>Dikarya</taxon>
        <taxon>Basidiomycota</taxon>
        <taxon>Agaricomycotina</taxon>
        <taxon>Agaricomycetes</taxon>
        <taxon>Agaricomycetidae</taxon>
        <taxon>Agaricales</taxon>
        <taxon>Marasmiineae</taxon>
        <taxon>Physalacriaceae</taxon>
        <taxon>Armillaria</taxon>
    </lineage>
</organism>
<name>A0A284R6V4_ARMOS</name>
<dbReference type="Proteomes" id="UP000219338">
    <property type="component" value="Unassembled WGS sequence"/>
</dbReference>